<name>A0ABY6GQS5_9GAMM</name>
<feature type="transmembrane region" description="Helical" evidence="2">
    <location>
        <begin position="684"/>
        <end position="705"/>
    </location>
</feature>
<keyword evidence="2" id="KW-0472">Membrane</keyword>
<organism evidence="3 4">
    <name type="scientific">Endozoicomonas euniceicola</name>
    <dbReference type="NCBI Taxonomy" id="1234143"/>
    <lineage>
        <taxon>Bacteria</taxon>
        <taxon>Pseudomonadati</taxon>
        <taxon>Pseudomonadota</taxon>
        <taxon>Gammaproteobacteria</taxon>
        <taxon>Oceanospirillales</taxon>
        <taxon>Endozoicomonadaceae</taxon>
        <taxon>Endozoicomonas</taxon>
    </lineage>
</organism>
<keyword evidence="2" id="KW-1133">Transmembrane helix</keyword>
<proteinExistence type="predicted"/>
<evidence type="ECO:0000313" key="3">
    <source>
        <dbReference type="EMBL" id="UYM14416.1"/>
    </source>
</evidence>
<feature type="region of interest" description="Disordered" evidence="1">
    <location>
        <begin position="598"/>
        <end position="680"/>
    </location>
</feature>
<dbReference type="RefSeq" id="WP_262595877.1">
    <property type="nucleotide sequence ID" value="NZ_CP103300.1"/>
</dbReference>
<feature type="compositionally biased region" description="Polar residues" evidence="1">
    <location>
        <begin position="633"/>
        <end position="669"/>
    </location>
</feature>
<keyword evidence="4" id="KW-1185">Reference proteome</keyword>
<evidence type="ECO:0000256" key="2">
    <source>
        <dbReference type="SAM" id="Phobius"/>
    </source>
</evidence>
<accession>A0ABY6GQS5</accession>
<gene>
    <name evidence="3" type="ORF">NX720_16125</name>
</gene>
<evidence type="ECO:0000313" key="4">
    <source>
        <dbReference type="Proteomes" id="UP001163255"/>
    </source>
</evidence>
<dbReference type="Proteomes" id="UP001163255">
    <property type="component" value="Chromosome"/>
</dbReference>
<reference evidence="3" key="1">
    <citation type="submission" date="2022-10" db="EMBL/GenBank/DDBJ databases">
        <title>Completed Genome Sequence of two octocoral isolated bacterium, Endozoicomonas euniceicola EF212T and Endozoicomonas gorgoniicola PS125T.</title>
        <authorList>
            <person name="Chiou Y.-J."/>
            <person name="Chen Y.-H."/>
        </authorList>
    </citation>
    <scope>NUCLEOTIDE SEQUENCE</scope>
    <source>
        <strain evidence="3">EF212</strain>
    </source>
</reference>
<feature type="compositionally biased region" description="Polar residues" evidence="1">
    <location>
        <begin position="598"/>
        <end position="616"/>
    </location>
</feature>
<feature type="region of interest" description="Disordered" evidence="1">
    <location>
        <begin position="504"/>
        <end position="580"/>
    </location>
</feature>
<evidence type="ECO:0000256" key="1">
    <source>
        <dbReference type="SAM" id="MobiDB-lite"/>
    </source>
</evidence>
<feature type="compositionally biased region" description="Low complexity" evidence="1">
    <location>
        <begin position="506"/>
        <end position="567"/>
    </location>
</feature>
<protein>
    <submittedName>
        <fullName evidence="3">Uncharacterized protein</fullName>
    </submittedName>
</protein>
<sequence length="728" mass="78766">MTYRKIIMKYFQYLLYFILITSSYSHAIPVCDKNKLYSFCSNKVEDAHLLTKAEMVDAIVETLEQITAKSPQTIDRCVIITPRKDTDLSEIISQYNADKTQEAIKNTAFILVGPGIKSEPIHDGENCASKNYVVAGGEGQESILPKDWQEEFYAKDKVQLQAGQKLIGVPVYKHTASLAEGYYVGLKRIIDIKQVCRLGYDYRAKGVPQQKGELIYFNGAGTLVTGITTVSTQTNSFKGYMRLRHCYRSNSQTWSDRYDFPSDRFHTGSLAGEVSLNSNNTPETGNLVTVYRNQFFQLREPAVQISLTEDSQEVDSSLFNNRTVVDFSDNEIYACLSGEVKKAVDINVNFQDTSGKLPARALAFNNNQLTGTFSQALDLTLPEHVKATIADNQMVATSSAATIGISIDGPQQTSAHWKKPPVISLVDNTIEGFKIALSPSGNQKLILKWNNLMGSEASIDRRNELTVPLELSGDKNNQFKPGNNNPCGGLKNARVIGGFVFSDGETSCPPTTQPSSTMTSSPSTTPLSSTISSSSSTMPSSSAITPSSSAMPSSSAITPSSSAMPSSTTPPPKSPSISQSTALPRLISTVSLISSPVVTTTSAVRHSPSKRNGSSSQEKKLSPVRFNPLPAPTASTLTNLMKSSPYTRVTSKTVSSAEASASHDQSSGNRSKESSRRLKTGEEVGIGVAVTVIVVLGIGAIACFVKRKMSAQSSLEESHSLKLLNPDL</sequence>
<keyword evidence="2" id="KW-0812">Transmembrane</keyword>
<feature type="compositionally biased region" description="Basic and acidic residues" evidence="1">
    <location>
        <begin position="670"/>
        <end position="680"/>
    </location>
</feature>
<dbReference type="EMBL" id="CP103300">
    <property type="protein sequence ID" value="UYM14416.1"/>
    <property type="molecule type" value="Genomic_DNA"/>
</dbReference>